<dbReference type="PANTHER" id="PTHR43594:SF1">
    <property type="entry name" value="QUERCETIN 2,3-DIOXYGENASE PA2418-RELATED"/>
    <property type="match status" value="1"/>
</dbReference>
<evidence type="ECO:0000256" key="3">
    <source>
        <dbReference type="RuleBase" id="RU003457"/>
    </source>
</evidence>
<feature type="domain" description="Pirin N-terminal" evidence="4">
    <location>
        <begin position="23"/>
        <end position="127"/>
    </location>
</feature>
<dbReference type="InterPro" id="IPR003829">
    <property type="entry name" value="Pirin_N_dom"/>
</dbReference>
<name>A0A9D1WMP4_9GAMM</name>
<dbReference type="InterPro" id="IPR014710">
    <property type="entry name" value="RmlC-like_jellyroll"/>
</dbReference>
<dbReference type="GO" id="GO:0046872">
    <property type="term" value="F:metal ion binding"/>
    <property type="evidence" value="ECO:0007669"/>
    <property type="project" value="UniProtKB-KW"/>
</dbReference>
<feature type="binding site" evidence="2">
    <location>
        <position position="107"/>
    </location>
    <ligand>
        <name>Fe cation</name>
        <dbReference type="ChEBI" id="CHEBI:24875"/>
    </ligand>
</feature>
<comment type="cofactor">
    <cofactor evidence="2">
        <name>Fe cation</name>
        <dbReference type="ChEBI" id="CHEBI:24875"/>
    </cofactor>
    <text evidence="2">Binds 1 Fe cation per subunit.</text>
</comment>
<proteinExistence type="inferred from homology"/>
<dbReference type="Pfam" id="PF02678">
    <property type="entry name" value="Pirin"/>
    <property type="match status" value="1"/>
</dbReference>
<dbReference type="AlphaFoldDB" id="A0A9D1WMP4"/>
<gene>
    <name evidence="6" type="ORF">H9854_05810</name>
</gene>
<dbReference type="Pfam" id="PF05726">
    <property type="entry name" value="Pirin_C"/>
    <property type="match status" value="1"/>
</dbReference>
<evidence type="ECO:0000313" key="6">
    <source>
        <dbReference type="EMBL" id="HIX61729.1"/>
    </source>
</evidence>
<keyword evidence="2" id="KW-0408">Iron</keyword>
<dbReference type="Gene3D" id="2.60.120.10">
    <property type="entry name" value="Jelly Rolls"/>
    <property type="match status" value="2"/>
</dbReference>
<dbReference type="InterPro" id="IPR053186">
    <property type="entry name" value="QDO-related"/>
</dbReference>
<dbReference type="CDD" id="cd02909">
    <property type="entry name" value="cupin_pirin_N"/>
    <property type="match status" value="1"/>
</dbReference>
<dbReference type="PANTHER" id="PTHR43594">
    <property type="entry name" value="QUERCETIN 2,3-DIOXYGENASE"/>
    <property type="match status" value="1"/>
</dbReference>
<dbReference type="InterPro" id="IPR011051">
    <property type="entry name" value="RmlC_Cupin_sf"/>
</dbReference>
<dbReference type="EMBL" id="DXFC01000175">
    <property type="protein sequence ID" value="HIX61729.1"/>
    <property type="molecule type" value="Genomic_DNA"/>
</dbReference>
<evidence type="ECO:0000259" key="4">
    <source>
        <dbReference type="Pfam" id="PF02678"/>
    </source>
</evidence>
<reference evidence="6" key="2">
    <citation type="submission" date="2021-04" db="EMBL/GenBank/DDBJ databases">
        <authorList>
            <person name="Gilroy R."/>
        </authorList>
    </citation>
    <scope>NUCLEOTIDE SEQUENCE</scope>
    <source>
        <strain evidence="6">1193</strain>
    </source>
</reference>
<evidence type="ECO:0000259" key="5">
    <source>
        <dbReference type="Pfam" id="PF05726"/>
    </source>
</evidence>
<evidence type="ECO:0000313" key="7">
    <source>
        <dbReference type="Proteomes" id="UP000824248"/>
    </source>
</evidence>
<dbReference type="SUPFAM" id="SSF51182">
    <property type="entry name" value="RmlC-like cupins"/>
    <property type="match status" value="1"/>
</dbReference>
<sequence>MKRVLGVHSAPRPHWVGDGFPMRSLFSYQGLGRHLSPFLLLDHAQPTHFDPAPQPRGVGQHPHRGFETVTIVYQGEVAHRDSTGAGGTIGPGDVQWMTAGAGILHEEFHSPAFTQRGGTMEMVQLWVNLPASDKMAEPGYQSILKEQIPVAELPAGAGSVRVIAGEFGGQHGPARSFTPMDVLDMRFKQGATAELPTREGHTLALVVLQGTLLINGNSASKGQLVHLDRAGSGVVIEANSDAVVLWLSGEPINEPIVGHGPFVMNSQDEIVQAIDDFNLQTLTQT</sequence>
<dbReference type="Proteomes" id="UP000824248">
    <property type="component" value="Unassembled WGS sequence"/>
</dbReference>
<dbReference type="InterPro" id="IPR012093">
    <property type="entry name" value="Pirin"/>
</dbReference>
<feature type="domain" description="Pirin C-terminal" evidence="5">
    <location>
        <begin position="182"/>
        <end position="279"/>
    </location>
</feature>
<accession>A0A9D1WMP4</accession>
<reference evidence="6" key="1">
    <citation type="journal article" date="2021" name="PeerJ">
        <title>Extensive microbial diversity within the chicken gut microbiome revealed by metagenomics and culture.</title>
        <authorList>
            <person name="Gilroy R."/>
            <person name="Ravi A."/>
            <person name="Getino M."/>
            <person name="Pursley I."/>
            <person name="Horton D.L."/>
            <person name="Alikhan N.F."/>
            <person name="Baker D."/>
            <person name="Gharbi K."/>
            <person name="Hall N."/>
            <person name="Watson M."/>
            <person name="Adriaenssens E.M."/>
            <person name="Foster-Nyarko E."/>
            <person name="Jarju S."/>
            <person name="Secka A."/>
            <person name="Antonio M."/>
            <person name="Oren A."/>
            <person name="Chaudhuri R.R."/>
            <person name="La Ragione R."/>
            <person name="Hildebrand F."/>
            <person name="Pallen M.J."/>
        </authorList>
    </citation>
    <scope>NUCLEOTIDE SEQUENCE</scope>
    <source>
        <strain evidence="6">1193</strain>
    </source>
</reference>
<comment type="caution">
    <text evidence="6">The sequence shown here is derived from an EMBL/GenBank/DDBJ whole genome shotgun (WGS) entry which is preliminary data.</text>
</comment>
<dbReference type="InterPro" id="IPR008778">
    <property type="entry name" value="Pirin_C_dom"/>
</dbReference>
<feature type="binding site" evidence="2">
    <location>
        <position position="63"/>
    </location>
    <ligand>
        <name>Fe cation</name>
        <dbReference type="ChEBI" id="CHEBI:24875"/>
    </ligand>
</feature>
<feature type="binding site" evidence="2">
    <location>
        <position position="105"/>
    </location>
    <ligand>
        <name>Fe cation</name>
        <dbReference type="ChEBI" id="CHEBI:24875"/>
    </ligand>
</feature>
<dbReference type="PIRSF" id="PIRSF006232">
    <property type="entry name" value="Pirin"/>
    <property type="match status" value="1"/>
</dbReference>
<comment type="similarity">
    <text evidence="1 3">Belongs to the pirin family.</text>
</comment>
<feature type="binding site" evidence="2">
    <location>
        <position position="61"/>
    </location>
    <ligand>
        <name>Fe cation</name>
        <dbReference type="ChEBI" id="CHEBI:24875"/>
    </ligand>
</feature>
<evidence type="ECO:0000256" key="1">
    <source>
        <dbReference type="ARBA" id="ARBA00008416"/>
    </source>
</evidence>
<protein>
    <submittedName>
        <fullName evidence="6">Pirin family protein</fullName>
    </submittedName>
</protein>
<evidence type="ECO:0000256" key="2">
    <source>
        <dbReference type="PIRSR" id="PIRSR006232-1"/>
    </source>
</evidence>
<keyword evidence="2" id="KW-0479">Metal-binding</keyword>
<organism evidence="6 7">
    <name type="scientific">Candidatus Halomonas stercoripullorum</name>
    <dbReference type="NCBI Taxonomy" id="2838617"/>
    <lineage>
        <taxon>Bacteria</taxon>
        <taxon>Pseudomonadati</taxon>
        <taxon>Pseudomonadota</taxon>
        <taxon>Gammaproteobacteria</taxon>
        <taxon>Oceanospirillales</taxon>
        <taxon>Halomonadaceae</taxon>
        <taxon>Halomonas</taxon>
    </lineage>
</organism>
<dbReference type="CDD" id="cd02247">
    <property type="entry name" value="cupin_pirin_C"/>
    <property type="match status" value="1"/>
</dbReference>